<feature type="domain" description="Phosphagen kinase C-terminal" evidence="11">
    <location>
        <begin position="118"/>
        <end position="356"/>
    </location>
</feature>
<dbReference type="InterPro" id="IPR036802">
    <property type="entry name" value="ATP-guanido_PTrfase_N_sf"/>
</dbReference>
<evidence type="ECO:0000256" key="5">
    <source>
        <dbReference type="ARBA" id="ARBA00022777"/>
    </source>
</evidence>
<evidence type="ECO:0000256" key="7">
    <source>
        <dbReference type="PROSITE-ProRule" id="PRU00842"/>
    </source>
</evidence>
<evidence type="ECO:0000259" key="11">
    <source>
        <dbReference type="PROSITE" id="PS51510"/>
    </source>
</evidence>
<dbReference type="InterPro" id="IPR022415">
    <property type="entry name" value="ATP-guanido_PTrfase_AS"/>
</dbReference>
<evidence type="ECO:0000256" key="1">
    <source>
        <dbReference type="ARBA" id="ARBA00006798"/>
    </source>
</evidence>
<dbReference type="PROSITE" id="PS51509">
    <property type="entry name" value="PHOSPHAGEN_KINASE_N"/>
    <property type="match status" value="1"/>
</dbReference>
<feature type="binding site" evidence="8">
    <location>
        <begin position="309"/>
        <end position="314"/>
    </location>
    <ligand>
        <name>ATP</name>
        <dbReference type="ChEBI" id="CHEBI:30616"/>
    </ligand>
</feature>
<evidence type="ECO:0000313" key="13">
    <source>
        <dbReference type="RefSeq" id="XP_014664937.1"/>
    </source>
</evidence>
<organism evidence="12 13">
    <name type="scientific">Priapulus caudatus</name>
    <name type="common">Priapulid worm</name>
    <dbReference type="NCBI Taxonomy" id="37621"/>
    <lineage>
        <taxon>Eukaryota</taxon>
        <taxon>Metazoa</taxon>
        <taxon>Ecdysozoa</taxon>
        <taxon>Scalidophora</taxon>
        <taxon>Priapulida</taxon>
        <taxon>Priapulimorpha</taxon>
        <taxon>Priapulimorphida</taxon>
        <taxon>Priapulidae</taxon>
        <taxon>Priapulus</taxon>
    </lineage>
</organism>
<protein>
    <recommendedName>
        <fullName evidence="2">arginine kinase</fullName>
        <ecNumber evidence="2">2.7.3.3</ecNumber>
    </recommendedName>
</protein>
<dbReference type="Gene3D" id="3.30.590.10">
    <property type="entry name" value="Glutamine synthetase/guanido kinase, catalytic domain"/>
    <property type="match status" value="1"/>
</dbReference>
<proteinExistence type="inferred from homology"/>
<evidence type="ECO:0000256" key="4">
    <source>
        <dbReference type="ARBA" id="ARBA00022741"/>
    </source>
</evidence>
<dbReference type="Gene3D" id="1.10.135.10">
    <property type="entry name" value="ATP:guanido phosphotransferase, N-terminal domain"/>
    <property type="match status" value="1"/>
</dbReference>
<evidence type="ECO:0000313" key="12">
    <source>
        <dbReference type="Proteomes" id="UP000695022"/>
    </source>
</evidence>
<evidence type="ECO:0000256" key="6">
    <source>
        <dbReference type="ARBA" id="ARBA00022840"/>
    </source>
</evidence>
<evidence type="ECO:0000256" key="9">
    <source>
        <dbReference type="RuleBase" id="RU000505"/>
    </source>
</evidence>
<dbReference type="InterPro" id="IPR022414">
    <property type="entry name" value="ATP-guanido_PTrfase_cat"/>
</dbReference>
<evidence type="ECO:0000256" key="8">
    <source>
        <dbReference type="PROSITE-ProRule" id="PRU00843"/>
    </source>
</evidence>
<gene>
    <name evidence="13" type="primary">LOC106807176</name>
</gene>
<evidence type="ECO:0000259" key="10">
    <source>
        <dbReference type="PROSITE" id="PS51509"/>
    </source>
</evidence>
<dbReference type="SUPFAM" id="SSF48034">
    <property type="entry name" value="Guanido kinase N-terminal domain"/>
    <property type="match status" value="1"/>
</dbReference>
<dbReference type="Pfam" id="PF00217">
    <property type="entry name" value="ATP-gua_Ptrans"/>
    <property type="match status" value="1"/>
</dbReference>
<dbReference type="PROSITE" id="PS00112">
    <property type="entry name" value="PHOSPHAGEN_KINASE"/>
    <property type="match status" value="1"/>
</dbReference>
<dbReference type="PANTHER" id="PTHR11547">
    <property type="entry name" value="ARGININE OR CREATINE KINASE"/>
    <property type="match status" value="1"/>
</dbReference>
<feature type="binding site" evidence="8">
    <location>
        <begin position="281"/>
        <end position="285"/>
    </location>
    <ligand>
        <name>ATP</name>
        <dbReference type="ChEBI" id="CHEBI:30616"/>
    </ligand>
</feature>
<feature type="binding site" evidence="8">
    <location>
        <position position="184"/>
    </location>
    <ligand>
        <name>ATP</name>
        <dbReference type="ChEBI" id="CHEBI:30616"/>
    </ligand>
</feature>
<evidence type="ECO:0000256" key="3">
    <source>
        <dbReference type="ARBA" id="ARBA00022679"/>
    </source>
</evidence>
<feature type="domain" description="Phosphagen kinase N-terminal" evidence="10">
    <location>
        <begin position="2"/>
        <end position="87"/>
    </location>
</feature>
<keyword evidence="4 8" id="KW-0547">Nucleotide-binding</keyword>
<dbReference type="InterPro" id="IPR022413">
    <property type="entry name" value="ATP-guanido_PTrfase_N"/>
</dbReference>
<evidence type="ECO:0000256" key="2">
    <source>
        <dbReference type="ARBA" id="ARBA00012230"/>
    </source>
</evidence>
<accession>A0ABM1DYB6</accession>
<keyword evidence="12" id="KW-1185">Reference proteome</keyword>
<dbReference type="InterPro" id="IPR014746">
    <property type="entry name" value="Gln_synth/guanido_kin_cat_dom"/>
</dbReference>
<sequence>MAAEYVVKAFTELQADAGCKSMLKKFLTKEVVDSLKDKKTSLGATLKDCISSGTENHDSNVGVYAADTESYTTFAGLFDPVIDCYHKGFPPSAKHPTPNFGTKEQVDAFVDLDPEGKYIVSTRIRVGRSIQGFPFNTLLQADQYSEMETRLKEAFASFESELAGKYYPLAGMDDATRKQLIEDHFLFQECDRFLKSAGGYNHFPTGRGIFHNPTKNFLIWVNEEDHLRIISMQMGGDLGMVYKRLVTGANKMESHPKIKFTKTDRLGYLTFCPTNLGTTLRSSVHIKLPKTLDTPEFKAIVEKYEMQVRGTMGEHTETKGGLVDVSNKRRLGLTEYEAVKAMYDGIKALIALEKSK</sequence>
<feature type="binding site" evidence="8">
    <location>
        <position position="228"/>
    </location>
    <ligand>
        <name>ATP</name>
        <dbReference type="ChEBI" id="CHEBI:30616"/>
    </ligand>
</feature>
<dbReference type="InterPro" id="IPR000749">
    <property type="entry name" value="ATP-guanido_PTrfase"/>
</dbReference>
<dbReference type="Proteomes" id="UP000695022">
    <property type="component" value="Unplaced"/>
</dbReference>
<dbReference type="PANTHER" id="PTHR11547:SF38">
    <property type="entry name" value="ARGININE KINASE 1-RELATED"/>
    <property type="match status" value="1"/>
</dbReference>
<comment type="similarity">
    <text evidence="1 7 9">Belongs to the ATP:guanido phosphotransferase family.</text>
</comment>
<dbReference type="CDD" id="cd07932">
    <property type="entry name" value="arginine_kinase_like"/>
    <property type="match status" value="1"/>
</dbReference>
<reference evidence="13" key="1">
    <citation type="submission" date="2025-08" db="UniProtKB">
        <authorList>
            <consortium name="RefSeq"/>
        </authorList>
    </citation>
    <scope>IDENTIFICATION</scope>
</reference>
<dbReference type="Pfam" id="PF02807">
    <property type="entry name" value="ATP-gua_PtransN"/>
    <property type="match status" value="1"/>
</dbReference>
<feature type="binding site" evidence="8">
    <location>
        <begin position="121"/>
        <end position="125"/>
    </location>
    <ligand>
        <name>ATP</name>
        <dbReference type="ChEBI" id="CHEBI:30616"/>
    </ligand>
</feature>
<dbReference type="SUPFAM" id="SSF55931">
    <property type="entry name" value="Glutamine synthetase/guanido kinase"/>
    <property type="match status" value="1"/>
</dbReference>
<name>A0ABM1DYB6_PRICU</name>
<keyword evidence="5 8" id="KW-0418">Kinase</keyword>
<dbReference type="EC" id="2.7.3.3" evidence="2"/>
<keyword evidence="6 8" id="KW-0067">ATP-binding</keyword>
<keyword evidence="3 8" id="KW-0808">Transferase</keyword>
<dbReference type="PROSITE" id="PS51510">
    <property type="entry name" value="PHOSPHAGEN_KINASE_C"/>
    <property type="match status" value="1"/>
</dbReference>
<dbReference type="RefSeq" id="XP_014664937.1">
    <property type="nucleotide sequence ID" value="XM_014809451.1"/>
</dbReference>
<dbReference type="GeneID" id="106807176"/>